<dbReference type="OrthoDB" id="56744at2"/>
<accession>A0A286U2N1</accession>
<dbReference type="SUPFAM" id="SSF51735">
    <property type="entry name" value="NAD(P)-binding Rossmann-fold domains"/>
    <property type="match status" value="1"/>
</dbReference>
<comment type="caution">
    <text evidence="2">The sequence shown here is derived from an EMBL/GenBank/DDBJ whole genome shotgun (WGS) entry which is preliminary data.</text>
</comment>
<dbReference type="InterPro" id="IPR036291">
    <property type="entry name" value="NAD(P)-bd_dom_sf"/>
</dbReference>
<gene>
    <name evidence="2" type="ORF">SCALIN_C31_0029</name>
</gene>
<dbReference type="RefSeq" id="WP_096895788.1">
    <property type="nucleotide sequence ID" value="NZ_BAOS01000031.1"/>
</dbReference>
<feature type="compositionally biased region" description="Basic and acidic residues" evidence="1">
    <location>
        <begin position="50"/>
        <end position="70"/>
    </location>
</feature>
<sequence>MKNRKYTLQNIQECIVTLETLVKDSKQLASLSSHEKKRLFTAAGKIARPSTEERKKRRKDEKIAKKQGLKKADRIARRNTGIRDARRKEVFSAPKELPMDRIELELKPEELSSGRNCYVCKAEFTTLHHFYDSMCKSCGDLNYRKRFQTASLNGKVALITGSRLKIGYHATLKLLRAGATVIATTRFPVDSAERFEKEEDFVDWKGRLHIHGLDLRHTPSVEIFASYIEQSYDRLDILINNAAQTVRRPPGFYAHLIENESKQLDGLSEDVQCLLGDFEACKSQLTVLCRNGTEQSASLPVTWHGQGPGIGLRASASLSQIPYKFDNSIVAADVFPKGKFDVDLQQVDLRKTNSWRLKLGEIETPEMLEVQLVNAVAPFVLCNRLANLMKRNNTGQKHIVNVTAVEGKFYRFKKSDRHPHTNMAKAALNMLTHTSAGDFAKYGIFMNAVDTGWVTDEDPTELSQFKQKVHDFEPPLDIVDGAARVCDPFFDGILTGKHWVGKFLKDYFPIDW</sequence>
<dbReference type="AlphaFoldDB" id="A0A286U2N1"/>
<proteinExistence type="predicted"/>
<dbReference type="GO" id="GO:0005737">
    <property type="term" value="C:cytoplasm"/>
    <property type="evidence" value="ECO:0007669"/>
    <property type="project" value="TreeGrafter"/>
</dbReference>
<dbReference type="Gene3D" id="3.40.50.720">
    <property type="entry name" value="NAD(P)-binding Rossmann-like Domain"/>
    <property type="match status" value="2"/>
</dbReference>
<evidence type="ECO:0000313" key="2">
    <source>
        <dbReference type="EMBL" id="GAX62394.1"/>
    </source>
</evidence>
<dbReference type="PANTHER" id="PTHR43544">
    <property type="entry name" value="SHORT-CHAIN DEHYDROGENASE/REDUCTASE"/>
    <property type="match status" value="1"/>
</dbReference>
<dbReference type="InterPro" id="IPR051468">
    <property type="entry name" value="Fungal_SecMetab_SDRs"/>
</dbReference>
<evidence type="ECO:0000256" key="1">
    <source>
        <dbReference type="SAM" id="MobiDB-lite"/>
    </source>
</evidence>
<dbReference type="GO" id="GO:0016491">
    <property type="term" value="F:oxidoreductase activity"/>
    <property type="evidence" value="ECO:0007669"/>
    <property type="project" value="TreeGrafter"/>
</dbReference>
<protein>
    <submittedName>
        <fullName evidence="2">Dehydrogenases with different specificities</fullName>
    </submittedName>
</protein>
<dbReference type="Proteomes" id="UP000218542">
    <property type="component" value="Unassembled WGS sequence"/>
</dbReference>
<keyword evidence="3" id="KW-1185">Reference proteome</keyword>
<dbReference type="CDD" id="cd05233">
    <property type="entry name" value="SDR_c"/>
    <property type="match status" value="1"/>
</dbReference>
<organism evidence="2 3">
    <name type="scientific">Candidatus Scalindua japonica</name>
    <dbReference type="NCBI Taxonomy" id="1284222"/>
    <lineage>
        <taxon>Bacteria</taxon>
        <taxon>Pseudomonadati</taxon>
        <taxon>Planctomycetota</taxon>
        <taxon>Candidatus Brocadiia</taxon>
        <taxon>Candidatus Brocadiales</taxon>
        <taxon>Candidatus Scalinduaceae</taxon>
        <taxon>Candidatus Scalindua</taxon>
    </lineage>
</organism>
<name>A0A286U2N1_9BACT</name>
<dbReference type="Pfam" id="PF13561">
    <property type="entry name" value="adh_short_C2"/>
    <property type="match status" value="1"/>
</dbReference>
<evidence type="ECO:0000313" key="3">
    <source>
        <dbReference type="Proteomes" id="UP000218542"/>
    </source>
</evidence>
<dbReference type="EMBL" id="BAOS01000031">
    <property type="protein sequence ID" value="GAX62394.1"/>
    <property type="molecule type" value="Genomic_DNA"/>
</dbReference>
<dbReference type="Pfam" id="PF00106">
    <property type="entry name" value="adh_short"/>
    <property type="match status" value="1"/>
</dbReference>
<dbReference type="PANTHER" id="PTHR43544:SF2">
    <property type="entry name" value="OXIDOREDUCTASE"/>
    <property type="match status" value="1"/>
</dbReference>
<dbReference type="InterPro" id="IPR002347">
    <property type="entry name" value="SDR_fam"/>
</dbReference>
<feature type="region of interest" description="Disordered" evidence="1">
    <location>
        <begin position="44"/>
        <end position="70"/>
    </location>
</feature>
<reference evidence="3" key="1">
    <citation type="journal article" date="2017" name="Environ. Microbiol. Rep.">
        <title>Genetic Diversity of Marine Anaerobic Ammonium-Oxidizing Bacteria as Revealed by Genomic and Proteomic Analyses of 'Candidatus Scalindua japonica'.</title>
        <authorList>
            <person name="Oshiki M."/>
            <person name="Mizuto K."/>
            <person name="Kimura Z."/>
            <person name="Kindaichi T."/>
            <person name="Satoh H."/>
            <person name="Okabe S."/>
        </authorList>
    </citation>
    <scope>NUCLEOTIDE SEQUENCE [LARGE SCALE GENOMIC DNA]</scope>
    <source>
        <strain evidence="3">husup-a2</strain>
    </source>
</reference>